<organism evidence="7">
    <name type="scientific">Brassica oleracea</name>
    <name type="common">Wild cabbage</name>
    <dbReference type="NCBI Taxonomy" id="3712"/>
    <lineage>
        <taxon>Eukaryota</taxon>
        <taxon>Viridiplantae</taxon>
        <taxon>Streptophyta</taxon>
        <taxon>Embryophyta</taxon>
        <taxon>Tracheophyta</taxon>
        <taxon>Spermatophyta</taxon>
        <taxon>Magnoliopsida</taxon>
        <taxon>eudicotyledons</taxon>
        <taxon>Gunneridae</taxon>
        <taxon>Pentapetalae</taxon>
        <taxon>rosids</taxon>
        <taxon>malvids</taxon>
        <taxon>Brassicales</taxon>
        <taxon>Brassicaceae</taxon>
        <taxon>Brassiceae</taxon>
        <taxon>Brassica</taxon>
    </lineage>
</organism>
<dbReference type="GO" id="GO:0043531">
    <property type="term" value="F:ADP binding"/>
    <property type="evidence" value="ECO:0007669"/>
    <property type="project" value="InterPro"/>
</dbReference>
<dbReference type="Pfam" id="PF00931">
    <property type="entry name" value="NB-ARC"/>
    <property type="match status" value="1"/>
</dbReference>
<dbReference type="EMBL" id="LR031874">
    <property type="protein sequence ID" value="VDD21379.1"/>
    <property type="molecule type" value="Genomic_DNA"/>
</dbReference>
<dbReference type="InterPro" id="IPR000157">
    <property type="entry name" value="TIR_dom"/>
</dbReference>
<dbReference type="SUPFAM" id="SSF52200">
    <property type="entry name" value="Toll/Interleukin receptor TIR domain"/>
    <property type="match status" value="1"/>
</dbReference>
<proteinExistence type="predicted"/>
<dbReference type="FunFam" id="3.40.50.300:FF:001002">
    <property type="entry name" value="Disease resistance protein (TIR-NBS-LRR class)"/>
    <property type="match status" value="1"/>
</dbReference>
<dbReference type="PANTHER" id="PTHR11017:SF227">
    <property type="entry name" value="DISEASE RESISTANCE PROTEIN RPS6"/>
    <property type="match status" value="1"/>
</dbReference>
<feature type="domain" description="TIR" evidence="6">
    <location>
        <begin position="10"/>
        <end position="174"/>
    </location>
</feature>
<dbReference type="SMART" id="SM00382">
    <property type="entry name" value="AAA"/>
    <property type="match status" value="1"/>
</dbReference>
<keyword evidence="2" id="KW-0677">Repeat</keyword>
<dbReference type="PANTHER" id="PTHR11017">
    <property type="entry name" value="LEUCINE-RICH REPEAT-CONTAINING PROTEIN"/>
    <property type="match status" value="1"/>
</dbReference>
<gene>
    <name evidence="7" type="ORF">BOLC2T07699H</name>
</gene>
<dbReference type="SUPFAM" id="SSF52540">
    <property type="entry name" value="P-loop containing nucleoside triphosphate hydrolases"/>
    <property type="match status" value="1"/>
</dbReference>
<dbReference type="InterPro" id="IPR035897">
    <property type="entry name" value="Toll_tir_struct_dom_sf"/>
</dbReference>
<dbReference type="SUPFAM" id="SSF52058">
    <property type="entry name" value="L domain-like"/>
    <property type="match status" value="1"/>
</dbReference>
<dbReference type="InterPro" id="IPR044974">
    <property type="entry name" value="Disease_R_plants"/>
</dbReference>
<dbReference type="SUPFAM" id="SSF46785">
    <property type="entry name" value="Winged helix' DNA-binding domain"/>
    <property type="match status" value="1"/>
</dbReference>
<dbReference type="FunFam" id="3.40.50.10140:FF:000007">
    <property type="entry name" value="Disease resistance protein (TIR-NBS-LRR class)"/>
    <property type="match status" value="1"/>
</dbReference>
<keyword evidence="1" id="KW-0433">Leucine-rich repeat</keyword>
<dbReference type="SMART" id="SM00255">
    <property type="entry name" value="TIR"/>
    <property type="match status" value="1"/>
</dbReference>
<evidence type="ECO:0000313" key="7">
    <source>
        <dbReference type="EMBL" id="VDD21379.1"/>
    </source>
</evidence>
<dbReference type="InterPro" id="IPR027417">
    <property type="entry name" value="P-loop_NTPase"/>
</dbReference>
<dbReference type="Gene3D" id="3.80.10.10">
    <property type="entry name" value="Ribonuclease Inhibitor"/>
    <property type="match status" value="2"/>
</dbReference>
<name>A0A3P6DQF5_BRAOL</name>
<evidence type="ECO:0000256" key="1">
    <source>
        <dbReference type="ARBA" id="ARBA00022614"/>
    </source>
</evidence>
<dbReference type="InterPro" id="IPR032675">
    <property type="entry name" value="LRR_dom_sf"/>
</dbReference>
<dbReference type="AlphaFoldDB" id="A0A3P6DQF5"/>
<evidence type="ECO:0000259" key="6">
    <source>
        <dbReference type="PROSITE" id="PS50104"/>
    </source>
</evidence>
<dbReference type="InterPro" id="IPR003593">
    <property type="entry name" value="AAA+_ATPase"/>
</dbReference>
<dbReference type="Gene3D" id="3.40.50.300">
    <property type="entry name" value="P-loop containing nucleotide triphosphate hydrolases"/>
    <property type="match status" value="1"/>
</dbReference>
<evidence type="ECO:0000256" key="2">
    <source>
        <dbReference type="ARBA" id="ARBA00022737"/>
    </source>
</evidence>
<dbReference type="Pfam" id="PF01582">
    <property type="entry name" value="TIR"/>
    <property type="match status" value="1"/>
</dbReference>
<evidence type="ECO:0000256" key="4">
    <source>
        <dbReference type="ARBA" id="ARBA00022821"/>
    </source>
</evidence>
<dbReference type="InterPro" id="IPR058192">
    <property type="entry name" value="WHD_ROQ1-like"/>
</dbReference>
<dbReference type="Gene3D" id="3.40.50.10140">
    <property type="entry name" value="Toll/interleukin-1 receptor homology (TIR) domain"/>
    <property type="match status" value="1"/>
</dbReference>
<dbReference type="InterPro" id="IPR002182">
    <property type="entry name" value="NB-ARC"/>
</dbReference>
<keyword evidence="4" id="KW-0611">Plant defense</keyword>
<dbReference type="InterPro" id="IPR036390">
    <property type="entry name" value="WH_DNA-bd_sf"/>
</dbReference>
<dbReference type="GO" id="GO:0007165">
    <property type="term" value="P:signal transduction"/>
    <property type="evidence" value="ECO:0007669"/>
    <property type="project" value="InterPro"/>
</dbReference>
<dbReference type="GO" id="GO:0016787">
    <property type="term" value="F:hydrolase activity"/>
    <property type="evidence" value="ECO:0007669"/>
    <property type="project" value="UniProtKB-KW"/>
</dbReference>
<evidence type="ECO:0000256" key="5">
    <source>
        <dbReference type="ARBA" id="ARBA00023027"/>
    </source>
</evidence>
<dbReference type="GO" id="GO:0006952">
    <property type="term" value="P:defense response"/>
    <property type="evidence" value="ECO:0007669"/>
    <property type="project" value="UniProtKB-KW"/>
</dbReference>
<sequence>MFSSYSSRNRIFDVFLSFRGEDVRKTFLSHLLKELDRRLVSAFKDNEIERSQWLDLALKQAIRNSRIAIVVFSKHYASSSWCLNELLDIVKCKDEFGQLVIPIFYGLDPSHIRYQRGDFGELFQKTCENKTEDDIRLSQHALTYIANLVGFHSQTWDDEAKMIEEIASDVVCKLNLTPSRDCKDYVGIEDHIAKFSLLLHLESEEVRIVGIWGTSGIGKTTIARVLYNRLSRHFQGSIFIDKAFISKSMKYYSTSNADDYNMKLHLQENFLSKILGTKGIQIDHLGVVEDRLKSKKVLIFIDDLDDQVVLDTLVGQNHWFGYGSRIIVITKDKHFLRAHGIVHIYEVCLPSKELALEILCRFAFKKSYPPEGLMELASEVASCAGNLPLGLNVLGYYLRGKDKDDLIKIEKTLKVSYDGLNNSKDKAIFRYISCLFNGEKVSSIKQLLEDSDLGINIGFNNLVDKSLIHVKEDTVEMHHLLQEMGKLIVRTQSVEPGEREILMDSKDICHVLNNNTGTKNILGISLNIDEMDELHIAENSFKEMCNLLFLKIYTRQKKEVRWNSPNGFDYLPPKLRLLRLDGYSVKHMPSNFCPENFVKLQMQESRLEKLWDGVYSLVGLKNLDMWGSEKLKEILAFVRVWLISFPDISANILELDLDGTAIKDFPSNLRLEKLVHLSMCRMKSEQLWKRVRPLTLLVNMLSPSLTMLCLSNIPSLVELPSSVLYLNKLTHLRITQCINLETIPTGINLLHLYCLDLSGSLRLASFPDISTNISQLFLCETAIEEVPWWIEKFSHLCCLRMNGCNHLRSVSLNISKLRYLEIIDFSYCRSLVRPSWNDCPSVVATTRHNIHPKLLEEASTSLPDDFV</sequence>
<keyword evidence="3" id="KW-0378">Hydrolase</keyword>
<protein>
    <recommendedName>
        <fullName evidence="6">TIR domain-containing protein</fullName>
    </recommendedName>
</protein>
<keyword evidence="5" id="KW-0520">NAD</keyword>
<reference evidence="7" key="1">
    <citation type="submission" date="2018-11" db="EMBL/GenBank/DDBJ databases">
        <authorList>
            <consortium name="Genoscope - CEA"/>
            <person name="William W."/>
        </authorList>
    </citation>
    <scope>NUCLEOTIDE SEQUENCE</scope>
</reference>
<dbReference type="PROSITE" id="PS50104">
    <property type="entry name" value="TIR"/>
    <property type="match status" value="1"/>
</dbReference>
<dbReference type="Pfam" id="PF23282">
    <property type="entry name" value="WHD_ROQ1"/>
    <property type="match status" value="1"/>
</dbReference>
<dbReference type="PRINTS" id="PR00364">
    <property type="entry name" value="DISEASERSIST"/>
</dbReference>
<evidence type="ECO:0000256" key="3">
    <source>
        <dbReference type="ARBA" id="ARBA00022801"/>
    </source>
</evidence>
<accession>A0A3P6DQF5</accession>